<proteinExistence type="predicted"/>
<feature type="compositionally biased region" description="Polar residues" evidence="1">
    <location>
        <begin position="685"/>
        <end position="695"/>
    </location>
</feature>
<reference evidence="3" key="2">
    <citation type="submission" date="2022-06" db="UniProtKB">
        <authorList>
            <consortium name="EnsemblMetazoa"/>
        </authorList>
    </citation>
    <scope>IDENTIFICATION</scope>
    <source>
        <strain evidence="3">DF5081</strain>
    </source>
</reference>
<sequence length="782" mass="86880">MGQRRSSWNNLVQVGGDPMAPRQAPPRPAAPAVSTTFSLGSRTSSVLGMQPAPTVFSTQFSEVETVQARVQSVRYIDETGEDSGRSTSRDTVTEVQGQALPMQKVYSTDPRFGVSVPRPAGTIHSSSSLPPSRAPSIVLAPNPSPPIIEKKFDSKNKSKNRNQQPKRNRLQEIKNFCTRPSVMGCALCLLLALIVAIIIIIILSQVLPSPKQATFTWIAPPALTNGQNVSSRVEMKVDQERIRFQMTGAAPIKGNFINYYDFNNNQVIVIDQALSSNGKNLYCFLVPLDRNTMPNPGQVRKAAKNSVLKHQQTEGWQEKWTWIPSPLQQTNSNQNMFNPPIPECNGSRIVQLQSTSDQRNRRCTDCYDFCLPQYGIMKNASQNNEEYLNVVQQDCFYLFVPEWRTYAQANTIEQNQQDFENYYRNRQHMQVSYSSSGPNGSRWIPLSGIPGQMMNATGALVGQVGNAVSNFGGNVYGAITGQQQQQPQQQQQGYVNGNGNGMSYGQPASASYQNGQTTQQQLAPQQQQQQQQLPQQQQQLPQQQQLTQQQQLAPSGYHPAVNGVVNLNGVNGNNGNTEYNTQNGQAIAPEMRRQAPYTFNSNVNSGYTNQQPQVSSGNTNMNGFGAQPSYQTSQYGFNNNNGVNGHQQSTTNTQAPRIGTVLNEFGNPVNIHPAQQQQQQQQQQHLSQYNQPQMGGQTAQNPTQQMQMQMPMQGQQNPNYISTSGGMAPNNNNDNQFTQRLQQLMGTQANYRPDVEQVNYNVPTYAQPNRPDALSRQGRIFK</sequence>
<keyword evidence="2" id="KW-1133">Transmembrane helix</keyword>
<feature type="compositionally biased region" description="Low complexity" evidence="1">
    <location>
        <begin position="482"/>
        <end position="492"/>
    </location>
</feature>
<protein>
    <recommendedName>
        <fullName evidence="5">BRICHOS domain-containing protein</fullName>
    </recommendedName>
</protein>
<reference evidence="4" key="1">
    <citation type="submission" date="2010-08" db="EMBL/GenBank/DDBJ databases">
        <authorList>
            <consortium name="Caenorhabditis japonica Sequencing Consortium"/>
            <person name="Wilson R.K."/>
        </authorList>
    </citation>
    <scope>NUCLEOTIDE SEQUENCE [LARGE SCALE GENOMIC DNA]</scope>
    <source>
        <strain evidence="4">DF5081</strain>
    </source>
</reference>
<dbReference type="Proteomes" id="UP000005237">
    <property type="component" value="Unassembled WGS sequence"/>
</dbReference>
<keyword evidence="2" id="KW-0812">Transmembrane</keyword>
<feature type="compositionally biased region" description="Low complexity" evidence="1">
    <location>
        <begin position="516"/>
        <end position="554"/>
    </location>
</feature>
<feature type="region of interest" description="Disordered" evidence="1">
    <location>
        <begin position="148"/>
        <end position="167"/>
    </location>
</feature>
<keyword evidence="2" id="KW-0472">Membrane</keyword>
<feature type="compositionally biased region" description="Basic residues" evidence="1">
    <location>
        <begin position="157"/>
        <end position="167"/>
    </location>
</feature>
<feature type="region of interest" description="Disordered" evidence="1">
    <location>
        <begin position="481"/>
        <end position="577"/>
    </location>
</feature>
<dbReference type="EnsemblMetazoa" id="CJA01532b.1">
    <property type="protein sequence ID" value="CJA01532b.1"/>
    <property type="gene ID" value="WBGene00120736"/>
</dbReference>
<evidence type="ECO:0000256" key="1">
    <source>
        <dbReference type="SAM" id="MobiDB-lite"/>
    </source>
</evidence>
<feature type="compositionally biased region" description="Low complexity" evidence="1">
    <location>
        <begin position="125"/>
        <end position="136"/>
    </location>
</feature>
<evidence type="ECO:0008006" key="5">
    <source>
        <dbReference type="Google" id="ProtNLM"/>
    </source>
</evidence>
<feature type="compositionally biased region" description="Low complexity" evidence="1">
    <location>
        <begin position="561"/>
        <end position="576"/>
    </location>
</feature>
<organism evidence="3 4">
    <name type="scientific">Caenorhabditis japonica</name>
    <dbReference type="NCBI Taxonomy" id="281687"/>
    <lineage>
        <taxon>Eukaryota</taxon>
        <taxon>Metazoa</taxon>
        <taxon>Ecdysozoa</taxon>
        <taxon>Nematoda</taxon>
        <taxon>Chromadorea</taxon>
        <taxon>Rhabditida</taxon>
        <taxon>Rhabditina</taxon>
        <taxon>Rhabditomorpha</taxon>
        <taxon>Rhabditoidea</taxon>
        <taxon>Rhabditidae</taxon>
        <taxon>Peloderinae</taxon>
        <taxon>Caenorhabditis</taxon>
    </lineage>
</organism>
<feature type="compositionally biased region" description="Polar residues" evidence="1">
    <location>
        <begin position="1"/>
        <end position="12"/>
    </location>
</feature>
<name>A0A8R1HM04_CAEJA</name>
<dbReference type="AlphaFoldDB" id="A0A8R1HM04"/>
<feature type="compositionally biased region" description="Low complexity" evidence="1">
    <location>
        <begin position="696"/>
        <end position="708"/>
    </location>
</feature>
<evidence type="ECO:0000313" key="4">
    <source>
        <dbReference type="Proteomes" id="UP000005237"/>
    </source>
</evidence>
<feature type="compositionally biased region" description="Polar residues" evidence="1">
    <location>
        <begin position="503"/>
        <end position="515"/>
    </location>
</feature>
<keyword evidence="4" id="KW-1185">Reference proteome</keyword>
<feature type="compositionally biased region" description="Basic and acidic residues" evidence="1">
    <location>
        <begin position="82"/>
        <end position="92"/>
    </location>
</feature>
<feature type="region of interest" description="Disordered" evidence="1">
    <location>
        <begin position="116"/>
        <end position="142"/>
    </location>
</feature>
<feature type="region of interest" description="Disordered" evidence="1">
    <location>
        <begin position="763"/>
        <end position="782"/>
    </location>
</feature>
<accession>A0A8R1HM04</accession>
<feature type="compositionally biased region" description="Low complexity" evidence="1">
    <location>
        <begin position="675"/>
        <end position="684"/>
    </location>
</feature>
<evidence type="ECO:0000256" key="2">
    <source>
        <dbReference type="SAM" id="Phobius"/>
    </source>
</evidence>
<evidence type="ECO:0000313" key="3">
    <source>
        <dbReference type="EnsemblMetazoa" id="CJA01532b.1"/>
    </source>
</evidence>
<feature type="region of interest" description="Disordered" evidence="1">
    <location>
        <begin position="673"/>
        <end position="708"/>
    </location>
</feature>
<feature type="transmembrane region" description="Helical" evidence="2">
    <location>
        <begin position="182"/>
        <end position="203"/>
    </location>
</feature>
<feature type="region of interest" description="Disordered" evidence="1">
    <location>
        <begin position="1"/>
        <end position="35"/>
    </location>
</feature>
<feature type="region of interest" description="Disordered" evidence="1">
    <location>
        <begin position="77"/>
        <end position="102"/>
    </location>
</feature>